<dbReference type="SUPFAM" id="SSF51735">
    <property type="entry name" value="NAD(P)-binding Rossmann-fold domains"/>
    <property type="match status" value="1"/>
</dbReference>
<evidence type="ECO:0000256" key="1">
    <source>
        <dbReference type="ARBA" id="ARBA00006484"/>
    </source>
</evidence>
<keyword evidence="2" id="KW-0560">Oxidoreductase</keyword>
<dbReference type="FunFam" id="3.40.50.720:FF:000084">
    <property type="entry name" value="Short-chain dehydrogenase reductase"/>
    <property type="match status" value="1"/>
</dbReference>
<dbReference type="NCBIfam" id="NF005559">
    <property type="entry name" value="PRK07231.1"/>
    <property type="match status" value="1"/>
</dbReference>
<dbReference type="PRINTS" id="PR00080">
    <property type="entry name" value="SDRFAMILY"/>
</dbReference>
<reference evidence="3" key="2">
    <citation type="submission" date="2016-08" db="EMBL/GenBank/DDBJ databases">
        <authorList>
            <person name="Seilhamer J.J."/>
        </authorList>
    </citation>
    <scope>NUCLEOTIDE SEQUENCE</scope>
    <source>
        <strain evidence="3">QY7-2</strain>
    </source>
</reference>
<dbReference type="GO" id="GO:0016491">
    <property type="term" value="F:oxidoreductase activity"/>
    <property type="evidence" value="ECO:0007669"/>
    <property type="project" value="UniProtKB-KW"/>
</dbReference>
<dbReference type="PRINTS" id="PR00081">
    <property type="entry name" value="GDHRDH"/>
</dbReference>
<dbReference type="PANTHER" id="PTHR43639">
    <property type="entry name" value="OXIDOREDUCTASE, SHORT-CHAIN DEHYDROGENASE/REDUCTASE FAMILY (AFU_ORTHOLOGUE AFUA_5G02870)"/>
    <property type="match status" value="1"/>
</dbReference>
<dbReference type="Gene3D" id="3.40.50.720">
    <property type="entry name" value="NAD(P)-binding Rossmann-like Domain"/>
    <property type="match status" value="1"/>
</dbReference>
<name>A0A1V0DKA4_HYDIT</name>
<evidence type="ECO:0000313" key="3">
    <source>
        <dbReference type="EMBL" id="ARA95788.1"/>
    </source>
</evidence>
<comment type="similarity">
    <text evidence="1">Belongs to the short-chain dehydrogenases/reductases (SDR) family.</text>
</comment>
<dbReference type="AlphaFoldDB" id="A0A1V0DKA4"/>
<evidence type="ECO:0000256" key="2">
    <source>
        <dbReference type="ARBA" id="ARBA00023002"/>
    </source>
</evidence>
<dbReference type="PROSITE" id="PS00061">
    <property type="entry name" value="ADH_SHORT"/>
    <property type="match status" value="1"/>
</dbReference>
<sequence>MNLNNQVAIVTGGASGFGAAIARRLSQAGAAVLVADLNAEGAQRMADELKAAGGRALGMACDVSKEADYRAVVNVALAQLGGLHIVVNNAGTTHRNKPALDVTEDEFDRVYRVNLKSVYWSAQCALPHFAQQGRGVMVNVASTTGVRPGPGLTWYSGSKAAMINLTKGLALEFARSGVRINAVNPMIGETPMMADFMGMEDTPANRERFLSRIPLGRFTRPDDVASAVAFLASDDASFLTGVCLDVDGGRNI</sequence>
<gene>
    <name evidence="3" type="primary">mdeC</name>
</gene>
<proteinExistence type="inferred from homology"/>
<organism evidence="3">
    <name type="scientific">Hydrogenophaga intermedia</name>
    <dbReference type="NCBI Taxonomy" id="65786"/>
    <lineage>
        <taxon>Bacteria</taxon>
        <taxon>Pseudomonadati</taxon>
        <taxon>Pseudomonadota</taxon>
        <taxon>Betaproteobacteria</taxon>
        <taxon>Burkholderiales</taxon>
        <taxon>Comamonadaceae</taxon>
        <taxon>Hydrogenophaga</taxon>
    </lineage>
</organism>
<reference evidence="3" key="1">
    <citation type="journal article" date="2016" name="Sci. Rep.">
        <title>Biodegradation of 3-methyldiphenylether (MDE) by Hydrogenophaga atypical strain QY7-2 and cloning of the methy-oxidation gene mdeABCD.</title>
        <authorList>
            <person name="Yang Q."/>
            <person name="Cai S."/>
            <person name="Dong S."/>
            <person name="Chen L."/>
            <person name="Chen J."/>
            <person name="Cai T."/>
        </authorList>
    </citation>
    <scope>NUCLEOTIDE SEQUENCE</scope>
    <source>
        <strain evidence="3">QY7-2</strain>
    </source>
</reference>
<dbReference type="EMBL" id="KX809606">
    <property type="protein sequence ID" value="ARA95788.1"/>
    <property type="molecule type" value="Genomic_DNA"/>
</dbReference>
<dbReference type="InterPro" id="IPR002347">
    <property type="entry name" value="SDR_fam"/>
</dbReference>
<dbReference type="InterPro" id="IPR036291">
    <property type="entry name" value="NAD(P)-bd_dom_sf"/>
</dbReference>
<accession>A0A1V0DKA4</accession>
<dbReference type="InterPro" id="IPR020904">
    <property type="entry name" value="Sc_DH/Rdtase_CS"/>
</dbReference>
<dbReference type="PANTHER" id="PTHR43639:SF1">
    <property type="entry name" value="SHORT-CHAIN DEHYDROGENASE_REDUCTASE FAMILY PROTEIN"/>
    <property type="match status" value="1"/>
</dbReference>
<protein>
    <submittedName>
        <fullName evidence="3">MdeC</fullName>
    </submittedName>
</protein>
<dbReference type="Pfam" id="PF13561">
    <property type="entry name" value="adh_short_C2"/>
    <property type="match status" value="1"/>
</dbReference>